<dbReference type="Proteomes" id="UP000646827">
    <property type="component" value="Unassembled WGS sequence"/>
</dbReference>
<gene>
    <name evidence="2" type="ORF">INT45_010712</name>
</gene>
<dbReference type="CDD" id="cd01647">
    <property type="entry name" value="RT_LTR"/>
    <property type="match status" value="1"/>
</dbReference>
<dbReference type="InterPro" id="IPR051320">
    <property type="entry name" value="Viral_Replic_Matur_Polypro"/>
</dbReference>
<dbReference type="InterPro" id="IPR043128">
    <property type="entry name" value="Rev_trsase/Diguanyl_cyclase"/>
</dbReference>
<evidence type="ECO:0000313" key="3">
    <source>
        <dbReference type="Proteomes" id="UP000646827"/>
    </source>
</evidence>
<dbReference type="Gene3D" id="3.10.10.10">
    <property type="entry name" value="HIV Type 1 Reverse Transcriptase, subunit A, domain 1"/>
    <property type="match status" value="1"/>
</dbReference>
<feature type="domain" description="Reverse transcriptase" evidence="1">
    <location>
        <begin position="285"/>
        <end position="465"/>
    </location>
</feature>
<dbReference type="InterPro" id="IPR000477">
    <property type="entry name" value="RT_dom"/>
</dbReference>
<organism evidence="2 3">
    <name type="scientific">Circinella minor</name>
    <dbReference type="NCBI Taxonomy" id="1195481"/>
    <lineage>
        <taxon>Eukaryota</taxon>
        <taxon>Fungi</taxon>
        <taxon>Fungi incertae sedis</taxon>
        <taxon>Mucoromycota</taxon>
        <taxon>Mucoromycotina</taxon>
        <taxon>Mucoromycetes</taxon>
        <taxon>Mucorales</taxon>
        <taxon>Lichtheimiaceae</taxon>
        <taxon>Circinella</taxon>
    </lineage>
</organism>
<dbReference type="AlphaFoldDB" id="A0A8H7RSP3"/>
<dbReference type="PROSITE" id="PS50878">
    <property type="entry name" value="RT_POL"/>
    <property type="match status" value="1"/>
</dbReference>
<dbReference type="SUPFAM" id="SSF56672">
    <property type="entry name" value="DNA/RNA polymerases"/>
    <property type="match status" value="2"/>
</dbReference>
<dbReference type="Gene3D" id="3.30.70.270">
    <property type="match status" value="1"/>
</dbReference>
<sequence length="477" mass="54299">MKGQAREEPLVLDTNPNERNTIILWPAKIQDDGSTMLFIANCGKTRLGIKAGDIVRATKSIQAMASHSRIREIEVVMKELAKLTKNDGKEYKKPMAIFEQDNVEIQSINMIQANEYNVDSALINEQRKQMNEVLQQHGNRFANLLAEVGELKVTPYEIQIQPDARPVKVPPFVAPVEANRWLKTYLGELERLGFIESCSGPWAAGAVLVPSDPEKRIHKSSFKAKPLSHQPRLRKSQNGSSMKIWVLQANQEEDTEENSQDDLEYETQDFYATNYQGEPPHKKKAMDVHSKQVQYNCIAPLQEVAGKKDLYRLCISYKALNKVLVDMLAYPLPNINQLFTLMAGAKYFTVMDAMKGYWQLPIAEKSRDLTGFVTSSSQKRWCRLVMGMRTSPGVWQSIMDDCFHSALFDYCIIFVDDIMIFSNSWELHLQHVKSVLAMAEKINLSLSQKKCMFRYDNLSVLGHHVGKEGFIIEESKG</sequence>
<comment type="caution">
    <text evidence="2">The sequence shown here is derived from an EMBL/GenBank/DDBJ whole genome shotgun (WGS) entry which is preliminary data.</text>
</comment>
<dbReference type="OrthoDB" id="2290343at2759"/>
<proteinExistence type="predicted"/>
<evidence type="ECO:0000313" key="2">
    <source>
        <dbReference type="EMBL" id="KAG2215161.1"/>
    </source>
</evidence>
<evidence type="ECO:0000259" key="1">
    <source>
        <dbReference type="PROSITE" id="PS50878"/>
    </source>
</evidence>
<keyword evidence="3" id="KW-1185">Reference proteome</keyword>
<dbReference type="PANTHER" id="PTHR33064">
    <property type="entry name" value="POL PROTEIN"/>
    <property type="match status" value="1"/>
</dbReference>
<dbReference type="PANTHER" id="PTHR33064:SF37">
    <property type="entry name" value="RIBONUCLEASE H"/>
    <property type="match status" value="1"/>
</dbReference>
<accession>A0A8H7RSP3</accession>
<dbReference type="InterPro" id="IPR043502">
    <property type="entry name" value="DNA/RNA_pol_sf"/>
</dbReference>
<protein>
    <recommendedName>
        <fullName evidence="1">Reverse transcriptase domain-containing protein</fullName>
    </recommendedName>
</protein>
<dbReference type="Pfam" id="PF00078">
    <property type="entry name" value="RVT_1"/>
    <property type="match status" value="1"/>
</dbReference>
<reference evidence="2 3" key="1">
    <citation type="submission" date="2020-12" db="EMBL/GenBank/DDBJ databases">
        <title>Metabolic potential, ecology and presence of endohyphal bacteria is reflected in genomic diversity of Mucoromycotina.</title>
        <authorList>
            <person name="Muszewska A."/>
            <person name="Okrasinska A."/>
            <person name="Steczkiewicz K."/>
            <person name="Drgas O."/>
            <person name="Orlowska M."/>
            <person name="Perlinska-Lenart U."/>
            <person name="Aleksandrzak-Piekarczyk T."/>
            <person name="Szatraj K."/>
            <person name="Zielenkiewicz U."/>
            <person name="Pilsyk S."/>
            <person name="Malc E."/>
            <person name="Mieczkowski P."/>
            <person name="Kruszewska J.S."/>
            <person name="Biernat P."/>
            <person name="Pawlowska J."/>
        </authorList>
    </citation>
    <scope>NUCLEOTIDE SEQUENCE [LARGE SCALE GENOMIC DNA]</scope>
    <source>
        <strain evidence="2 3">CBS 142.35</strain>
    </source>
</reference>
<name>A0A8H7RSP3_9FUNG</name>
<dbReference type="EMBL" id="JAEPRB010000542">
    <property type="protein sequence ID" value="KAG2215161.1"/>
    <property type="molecule type" value="Genomic_DNA"/>
</dbReference>